<dbReference type="NCBIfam" id="TIGR03696">
    <property type="entry name" value="Rhs_assc_core"/>
    <property type="match status" value="1"/>
</dbReference>
<dbReference type="InterPro" id="IPR031325">
    <property type="entry name" value="RHS_repeat"/>
</dbReference>
<keyword evidence="2" id="KW-0677">Repeat</keyword>
<dbReference type="PRINTS" id="PR00394">
    <property type="entry name" value="RHSPROTEIN"/>
</dbReference>
<feature type="domain" description="Teneurin-like YD-shell" evidence="6">
    <location>
        <begin position="631"/>
        <end position="751"/>
    </location>
</feature>
<dbReference type="InterPro" id="IPR001826">
    <property type="entry name" value="RHS"/>
</dbReference>
<dbReference type="Gene3D" id="2.180.10.10">
    <property type="entry name" value="RHS repeat-associated core"/>
    <property type="match status" value="2"/>
</dbReference>
<evidence type="ECO:0000259" key="6">
    <source>
        <dbReference type="Pfam" id="PF25023"/>
    </source>
</evidence>
<feature type="domain" description="DUF6531" evidence="5">
    <location>
        <begin position="46"/>
        <end position="123"/>
    </location>
</feature>
<dbReference type="NCBIfam" id="TIGR01643">
    <property type="entry name" value="YD_repeat_2x"/>
    <property type="match status" value="4"/>
</dbReference>
<dbReference type="Proteomes" id="UP001219219">
    <property type="component" value="Chromosome"/>
</dbReference>
<dbReference type="InterPro" id="IPR050708">
    <property type="entry name" value="T6SS_VgrG/RHS"/>
</dbReference>
<dbReference type="EMBL" id="CP117562">
    <property type="protein sequence ID" value="WDB27710.1"/>
    <property type="molecule type" value="Genomic_DNA"/>
</dbReference>
<sequence length="1429" mass="161481">MSGKPAARQGDMTQYGGPIVQGSAGVRIGAPTGVACSVCPGGVTSGNPVNPLLGAKVLPGETDFALPGPLPFILSRTYSSYRTKTPSPVGIFGPGWKMPADLRLQIRDNELILNDNGGRSIHFEHLFPGEDGFSRSELFWLVRGGVAKLNESHRLAPLWQALPEELRLSPHIYLATNSPQGPWWILGWSERVPGMDEVLPAPLPPNRVLTGLVDRFGRTLTFRREAAGEFTGEITGVTDGAGRQFHLVLTTQAQRAENARQQAIAAGTKGPDIPDSLPDYTEYGRDNGIRLSAVWLTHDPEYPENLPGAPLASYAWTPRGELAAVYDRSGTQMRHFTYDDKCRGRMVAHRYAGRPEMRYRYDDTGRVTEQCNPAGLSYTYQYEKNRITITDSLNRREVLHTEGEGGLKRVVKKELADGSITRSKFDYMGRLQAQTDAAGRKTEYSPNVVTGLVTRITTPDGRKSEFYYNNQNQLTSASGSDGLEIRRKYDEYGRLTQETARNGDVSRYSYDNPHSELPSVTEDATSSRKQMMWSRYGQLLTFTDCSGYETHYEYDRFGQMTAVHHEEGASLYRNYDNRGQLISVKDTQGRETRYEYNAAGDLTVIVTPDGNRSETQYDAWGKAISTTQGGLTRSMEYDAAGRVITLTNENRSHSDFSYDTLDRLVQQRGFDGRTQRYRYDLTGKLTQSEEEELVTLWHYDEADRLTHRTVNGDMAEQWRYNDHGWLKEISHISEGHRVAVHYGYNRKGRLTGERQTVHNPETGELLWQHETKHAYNEQGLANRFQADSLPPVEWLTYGSGYLAGMKLGDTPLVEYTRDRLHRETVRSFGNNAYELTSTYTPAGQLESQRLNSLVYDRDYDWNDNGELVRISGPRQTREYGYSATGRLESVRTTAANLDIRIPYATDPAGNRLPDPELHPDSTLTAWPDNRITEDAHYLYRYDRYGRLTEKTDRIPAGVIRTDDERTHYYHYDSQHRLVFYTRIQHEEPLVESRYFYDPLGRRTGKQVWRRERDLTGWMSLSRKPEVTWYGWDGDRLTTIQTQQSRIQTVYQPGSFIPLIRIETENGVLDKTPRRSLAEKLQLEGSEDGHGVVFPAELVRRLDRLEGEIRADRVSDESRTWLAQCGLAVEQLAKQVEPEYTPERRLHLYHCDHRGLPLALISNEGATEWRGEYDEWGNQLNEENLQQLYQPYRLPGQQYDDESGLCYNRHRYYDPLQGRYITQDPIGLDGGLNPYPYSLNPIEYIDPLGLEQLLLPSPGQKAAGQSCVIDPLTKQPIGSFAVDSKGNAMAVPIGGKVIGYPPNKINPPGIHTTYANGSNMYRLDPLGHPPVNTKPHAHAHLPGTGPHNTGQGASLDINGEIVPANSKAAHFYNVKMMGIFSFISSIVHMYTFGSCKNGTTGQCFCAMTKEMEYNVSQEDADAMCGYIDPI</sequence>
<gene>
    <name evidence="7" type="ORF">PS049_15145</name>
</gene>
<dbReference type="Pfam" id="PF05593">
    <property type="entry name" value="RHS_repeat"/>
    <property type="match status" value="3"/>
</dbReference>
<protein>
    <submittedName>
        <fullName evidence="7">RHS element core protein</fullName>
    </submittedName>
</protein>
<evidence type="ECO:0000256" key="3">
    <source>
        <dbReference type="SAM" id="MobiDB-lite"/>
    </source>
</evidence>
<dbReference type="InterPro" id="IPR006530">
    <property type="entry name" value="YD"/>
</dbReference>
<dbReference type="Pfam" id="PF03527">
    <property type="entry name" value="RHS"/>
    <property type="match status" value="1"/>
</dbReference>
<proteinExistence type="inferred from homology"/>
<evidence type="ECO:0000259" key="4">
    <source>
        <dbReference type="Pfam" id="PF03527"/>
    </source>
</evidence>
<dbReference type="InterPro" id="IPR056823">
    <property type="entry name" value="TEN-like_YD-shell"/>
</dbReference>
<dbReference type="NCBIfam" id="NF041261">
    <property type="entry name" value="RHS_core"/>
    <property type="match status" value="1"/>
</dbReference>
<evidence type="ECO:0000256" key="2">
    <source>
        <dbReference type="ARBA" id="ARBA00022737"/>
    </source>
</evidence>
<accession>A0AAX3MFZ0</accession>
<name>A0AAX3MFZ0_ESCAL</name>
<dbReference type="Pfam" id="PF20148">
    <property type="entry name" value="DUF6531"/>
    <property type="match status" value="1"/>
</dbReference>
<dbReference type="InterPro" id="IPR053422">
    <property type="entry name" value="RHS_domain"/>
</dbReference>
<feature type="region of interest" description="Disordered" evidence="3">
    <location>
        <begin position="503"/>
        <end position="525"/>
    </location>
</feature>
<evidence type="ECO:0000256" key="1">
    <source>
        <dbReference type="ARBA" id="ARBA00009455"/>
    </source>
</evidence>
<dbReference type="InterPro" id="IPR022385">
    <property type="entry name" value="Rhs_assc_core"/>
</dbReference>
<evidence type="ECO:0000313" key="7">
    <source>
        <dbReference type="EMBL" id="WDB27710.1"/>
    </source>
</evidence>
<feature type="domain" description="RHS protein conserved region" evidence="4">
    <location>
        <begin position="1146"/>
        <end position="1181"/>
    </location>
</feature>
<evidence type="ECO:0000313" key="8">
    <source>
        <dbReference type="Proteomes" id="UP001219219"/>
    </source>
</evidence>
<dbReference type="PANTHER" id="PTHR32305:SF15">
    <property type="entry name" value="PROTEIN RHSA-RELATED"/>
    <property type="match status" value="1"/>
</dbReference>
<dbReference type="RefSeq" id="WP_273819776.1">
    <property type="nucleotide sequence ID" value="NZ_CP117562.1"/>
</dbReference>
<dbReference type="PANTHER" id="PTHR32305">
    <property type="match status" value="1"/>
</dbReference>
<dbReference type="Pfam" id="PF25023">
    <property type="entry name" value="TEN_YD-shell"/>
    <property type="match status" value="1"/>
</dbReference>
<dbReference type="InterPro" id="IPR045351">
    <property type="entry name" value="DUF6531"/>
</dbReference>
<comment type="similarity">
    <text evidence="1">Belongs to the RHS family.</text>
</comment>
<organism evidence="7 8">
    <name type="scientific">Escherichia albertii</name>
    <dbReference type="NCBI Taxonomy" id="208962"/>
    <lineage>
        <taxon>Bacteria</taxon>
        <taxon>Pseudomonadati</taxon>
        <taxon>Pseudomonadota</taxon>
        <taxon>Gammaproteobacteria</taxon>
        <taxon>Enterobacterales</taxon>
        <taxon>Enterobacteriaceae</taxon>
        <taxon>Escherichia</taxon>
    </lineage>
</organism>
<evidence type="ECO:0000259" key="5">
    <source>
        <dbReference type="Pfam" id="PF20148"/>
    </source>
</evidence>
<reference evidence="7" key="1">
    <citation type="submission" date="2023-02" db="EMBL/GenBank/DDBJ databases">
        <title>Escherichia albertii as a potential enteropathogen in the light of epidemiological and genomic studies.</title>
        <authorList>
            <person name="Leszczynska K."/>
            <person name="Swiecicka I."/>
            <person name="Daniluk T."/>
            <person name="Lebensztejn D."/>
            <person name="Chmielewska S."/>
            <person name="Leszczynska D."/>
            <person name="Gawor J."/>
            <person name="Kliber M."/>
        </authorList>
    </citation>
    <scope>NUCLEOTIDE SEQUENCE</scope>
    <source>
        <strain evidence="7">BIA_7</strain>
    </source>
</reference>